<feature type="binding site" description="covalent" evidence="9">
    <location>
        <position position="367"/>
    </location>
    <ligand>
        <name>heme c</name>
        <dbReference type="ChEBI" id="CHEBI:61717"/>
        <label>3</label>
    </ligand>
</feature>
<reference evidence="13 14" key="1">
    <citation type="journal article" date="2019" name="PLoS ONE">
        <title>Pup mortality in New Zealand sea lions (Phocarctos hookeri) at Enderby Island, Auckland Islands, 2013-18.</title>
        <authorList>
            <person name="Michael S.A."/>
            <person name="Hayman D.T.S."/>
            <person name="Gray R."/>
            <person name="Zhang J."/>
            <person name="Rogers L."/>
            <person name="Roe W.D."/>
        </authorList>
    </citation>
    <scope>NUCLEOTIDE SEQUENCE [LARGE SCALE GENOMIC DNA]</scope>
    <source>
        <strain evidence="13 14">SM868</strain>
    </source>
</reference>
<keyword evidence="11" id="KW-0812">Transmembrane</keyword>
<evidence type="ECO:0000256" key="11">
    <source>
        <dbReference type="SAM" id="Phobius"/>
    </source>
</evidence>
<keyword evidence="5" id="KW-0732">Signal</keyword>
<feature type="binding site" description="axial binding residue" evidence="10">
    <location>
        <position position="83"/>
    </location>
    <ligand>
        <name>heme c</name>
        <dbReference type="ChEBI" id="CHEBI:61717"/>
        <label>1</label>
    </ligand>
    <ligandPart>
        <name>Fe</name>
        <dbReference type="ChEBI" id="CHEBI:18248"/>
    </ligandPart>
</feature>
<dbReference type="SUPFAM" id="SSF46626">
    <property type="entry name" value="Cytochrome c"/>
    <property type="match status" value="3"/>
</dbReference>
<keyword evidence="11" id="KW-1133">Transmembrane helix</keyword>
<protein>
    <submittedName>
        <fullName evidence="13">C-type cytochrome</fullName>
    </submittedName>
</protein>
<keyword evidence="6" id="KW-0677">Repeat</keyword>
<dbReference type="InterPro" id="IPR036909">
    <property type="entry name" value="Cyt_c-like_dom_sf"/>
</dbReference>
<dbReference type="Gene3D" id="1.10.760.10">
    <property type="entry name" value="Cytochrome c-like domain"/>
    <property type="match status" value="2"/>
</dbReference>
<feature type="binding site" description="axial binding residue" evidence="10">
    <location>
        <position position="371"/>
    </location>
    <ligand>
        <name>heme c</name>
        <dbReference type="ChEBI" id="CHEBI:61717"/>
        <label>3</label>
    </ligand>
    <ligandPart>
        <name>Fe</name>
        <dbReference type="ChEBI" id="CHEBI:18248"/>
    </ligandPart>
</feature>
<evidence type="ECO:0000256" key="4">
    <source>
        <dbReference type="ARBA" id="ARBA00022723"/>
    </source>
</evidence>
<evidence type="ECO:0000256" key="2">
    <source>
        <dbReference type="ARBA" id="ARBA00022475"/>
    </source>
</evidence>
<feature type="binding site" description="covalent" evidence="9">
    <location>
        <position position="219"/>
    </location>
    <ligand>
        <name>heme c</name>
        <dbReference type="ChEBI" id="CHEBI:61717"/>
        <label>2</label>
    </ligand>
</feature>
<dbReference type="Proteomes" id="UP000442109">
    <property type="component" value="Unassembled WGS sequence"/>
</dbReference>
<feature type="domain" description="Cytochrome c" evidence="12">
    <location>
        <begin position="354"/>
        <end position="441"/>
    </location>
</feature>
<evidence type="ECO:0000256" key="9">
    <source>
        <dbReference type="PIRSR" id="PIRSR000018-50"/>
    </source>
</evidence>
<keyword evidence="3 9" id="KW-0349">Heme</keyword>
<keyword evidence="4 10" id="KW-0479">Metal-binding</keyword>
<proteinExistence type="predicted"/>
<evidence type="ECO:0000256" key="7">
    <source>
        <dbReference type="ARBA" id="ARBA00023004"/>
    </source>
</evidence>
<feature type="binding site" description="covalent" evidence="9">
    <location>
        <position position="370"/>
    </location>
    <ligand>
        <name>heme c</name>
        <dbReference type="ChEBI" id="CHEBI:61717"/>
        <label>3</label>
    </ligand>
</feature>
<name>A0A844M1Q6_9GAMM</name>
<dbReference type="InterPro" id="IPR051459">
    <property type="entry name" value="Cytochrome_c-type_DH"/>
</dbReference>
<comment type="subcellular location">
    <subcellularLocation>
        <location evidence="1">Cell membrane</location>
    </subcellularLocation>
</comment>
<feature type="binding site" description="axial binding residue" evidence="10">
    <location>
        <position position="223"/>
    </location>
    <ligand>
        <name>heme c</name>
        <dbReference type="ChEBI" id="CHEBI:61717"/>
        <label>2</label>
    </ligand>
    <ligandPart>
        <name>Fe</name>
        <dbReference type="ChEBI" id="CHEBI:18248"/>
    </ligandPart>
</feature>
<dbReference type="Pfam" id="PF00034">
    <property type="entry name" value="Cytochrom_C"/>
    <property type="match status" value="2"/>
</dbReference>
<evidence type="ECO:0000256" key="10">
    <source>
        <dbReference type="PIRSR" id="PIRSR000018-51"/>
    </source>
</evidence>
<keyword evidence="7 10" id="KW-0408">Iron</keyword>
<accession>A0A844M1Q6</accession>
<evidence type="ECO:0000256" key="5">
    <source>
        <dbReference type="ARBA" id="ARBA00022729"/>
    </source>
</evidence>
<comment type="cofactor">
    <cofactor evidence="9">
        <name>heme c</name>
        <dbReference type="ChEBI" id="CHEBI:61717"/>
    </cofactor>
    <text evidence="9">Binds 3 heme c groups covalently per subunit.</text>
</comment>
<feature type="binding site" description="covalent" evidence="9">
    <location>
        <position position="222"/>
    </location>
    <ligand>
        <name>heme c</name>
        <dbReference type="ChEBI" id="CHEBI:61717"/>
        <label>2</label>
    </ligand>
</feature>
<gene>
    <name evidence="13" type="ORF">GB996_06980</name>
</gene>
<sequence length="498" mass="54120">MKPIAPLFARSPVRSVVVSLRRIPALPAANPTVLATLLGASLSLPMSVAHAAPEVMPSYNASQSEQVNRGAYVARQADCMGCHKEDYSGGVAVEAPMGTIYATNITPSIKYGIGNYTEQDFKNALTKGKTPTHRLYPAMPYPDYNAMSDEDISALFAYFKTVPAVDEAPEHKTQLPFPFNIRTVMLGWNIVNMPKWQARDGLNDTQKYGQYLVDNLAHCGTCHTPRNTTFGYDMNNYLSGAMLGNWHAPNITPDASSGIGNWSEADIVTYLRQGKIHQKAVASGPMNEVVYNSTRYLSDKDLSAIASYLKAVPAITTEDTVQPVNSAALPSEHSPNMTFDLLAQMDYLKQAKAQAQSPGESLYLNQCASCHGVNGYGQPDAGYAPIVGISSLRRDNPAPVINVVAHGIQQVPNTRPRMPGFKDELSAEEMAQVVNYVRTTFGGLSNSDVSADDINGHLNRGDSAPFLIKNAGWLAVLGIIAGLIVLVLLIRWLFRRRA</sequence>
<evidence type="ECO:0000313" key="14">
    <source>
        <dbReference type="Proteomes" id="UP000442109"/>
    </source>
</evidence>
<dbReference type="PANTHER" id="PTHR35008:SF8">
    <property type="entry name" value="ALCOHOL DEHYDROGENASE CYTOCHROME C SUBUNIT"/>
    <property type="match status" value="1"/>
</dbReference>
<dbReference type="GO" id="GO:0016614">
    <property type="term" value="F:oxidoreductase activity, acting on CH-OH group of donors"/>
    <property type="evidence" value="ECO:0007669"/>
    <property type="project" value="InterPro"/>
</dbReference>
<comment type="caution">
    <text evidence="13">The sequence shown here is derived from an EMBL/GenBank/DDBJ whole genome shotgun (WGS) entry which is preliminary data.</text>
</comment>
<dbReference type="GO" id="GO:0020037">
    <property type="term" value="F:heme binding"/>
    <property type="evidence" value="ECO:0007669"/>
    <property type="project" value="InterPro"/>
</dbReference>
<keyword evidence="2" id="KW-1003">Cell membrane</keyword>
<dbReference type="GO" id="GO:0005506">
    <property type="term" value="F:iron ion binding"/>
    <property type="evidence" value="ECO:0007669"/>
    <property type="project" value="InterPro"/>
</dbReference>
<feature type="binding site" description="covalent" evidence="9">
    <location>
        <position position="82"/>
    </location>
    <ligand>
        <name>heme c</name>
        <dbReference type="ChEBI" id="CHEBI:61717"/>
        <label>1</label>
    </ligand>
</feature>
<dbReference type="AlphaFoldDB" id="A0A844M1Q6"/>
<keyword evidence="8 11" id="KW-0472">Membrane</keyword>
<dbReference type="PANTHER" id="PTHR35008">
    <property type="entry name" value="BLL4482 PROTEIN-RELATED"/>
    <property type="match status" value="1"/>
</dbReference>
<evidence type="ECO:0000256" key="3">
    <source>
        <dbReference type="ARBA" id="ARBA00022617"/>
    </source>
</evidence>
<dbReference type="PIRSF" id="PIRSF000018">
    <property type="entry name" value="Mb_ADH_cyt_c"/>
    <property type="match status" value="1"/>
</dbReference>
<organism evidence="13 14">
    <name type="scientific">Psychrobacter sanguinis</name>
    <dbReference type="NCBI Taxonomy" id="861445"/>
    <lineage>
        <taxon>Bacteria</taxon>
        <taxon>Pseudomonadati</taxon>
        <taxon>Pseudomonadota</taxon>
        <taxon>Gammaproteobacteria</taxon>
        <taxon>Moraxellales</taxon>
        <taxon>Moraxellaceae</taxon>
        <taxon>Psychrobacter</taxon>
    </lineage>
</organism>
<dbReference type="OrthoDB" id="9811281at2"/>
<feature type="domain" description="Cytochrome c" evidence="12">
    <location>
        <begin position="204"/>
        <end position="313"/>
    </location>
</feature>
<evidence type="ECO:0000259" key="12">
    <source>
        <dbReference type="PROSITE" id="PS51007"/>
    </source>
</evidence>
<dbReference type="InterPro" id="IPR009056">
    <property type="entry name" value="Cyt_c-like_dom"/>
</dbReference>
<dbReference type="RefSeq" id="WP_155587245.1">
    <property type="nucleotide sequence ID" value="NZ_WFKQ01000005.1"/>
</dbReference>
<dbReference type="PROSITE" id="PS51007">
    <property type="entry name" value="CYTC"/>
    <property type="match status" value="3"/>
</dbReference>
<evidence type="ECO:0000256" key="8">
    <source>
        <dbReference type="ARBA" id="ARBA00023136"/>
    </source>
</evidence>
<dbReference type="GO" id="GO:0005886">
    <property type="term" value="C:plasma membrane"/>
    <property type="evidence" value="ECO:0007669"/>
    <property type="project" value="UniProtKB-SubCell"/>
</dbReference>
<dbReference type="GO" id="GO:0009055">
    <property type="term" value="F:electron transfer activity"/>
    <property type="evidence" value="ECO:0007669"/>
    <property type="project" value="InterPro"/>
</dbReference>
<dbReference type="EMBL" id="WFKQ01000005">
    <property type="protein sequence ID" value="MUG32538.1"/>
    <property type="molecule type" value="Genomic_DNA"/>
</dbReference>
<dbReference type="Pfam" id="PF13442">
    <property type="entry name" value="Cytochrome_CBB3"/>
    <property type="match status" value="1"/>
</dbReference>
<keyword evidence="14" id="KW-1185">Reference proteome</keyword>
<evidence type="ECO:0000256" key="1">
    <source>
        <dbReference type="ARBA" id="ARBA00004236"/>
    </source>
</evidence>
<evidence type="ECO:0000313" key="13">
    <source>
        <dbReference type="EMBL" id="MUG32538.1"/>
    </source>
</evidence>
<dbReference type="InterPro" id="IPR014353">
    <property type="entry name" value="Membr-bd_ADH_cyt_c"/>
</dbReference>
<feature type="transmembrane region" description="Helical" evidence="11">
    <location>
        <begin position="473"/>
        <end position="494"/>
    </location>
</feature>
<feature type="binding site" description="covalent" evidence="9">
    <location>
        <position position="79"/>
    </location>
    <ligand>
        <name>heme c</name>
        <dbReference type="ChEBI" id="CHEBI:61717"/>
        <label>1</label>
    </ligand>
</feature>
<evidence type="ECO:0000256" key="6">
    <source>
        <dbReference type="ARBA" id="ARBA00022737"/>
    </source>
</evidence>
<feature type="domain" description="Cytochrome c" evidence="12">
    <location>
        <begin position="65"/>
        <end position="163"/>
    </location>
</feature>